<sequence length="176" mass="19860">MGGGGFHPRELDGHIPARNAVLHRLVLVVHDEKDATVYKAWMALMRSRKAKSRLAASVTTLVICDPFSSGQRKRTDFDIDCFYWSLQREQDALAFTSLLLDALPHLSQFQLVQGKFHNSLLRPLGVDPDVQKPDLKLGWNKTSGSCLLQTGHASRPPLMLTWWCSRISKSFYGIRV</sequence>
<accession>A0ABQ7G847</accession>
<keyword evidence="2" id="KW-1185">Reference proteome</keyword>
<dbReference type="Proteomes" id="UP000815325">
    <property type="component" value="Unassembled WGS sequence"/>
</dbReference>
<evidence type="ECO:0000313" key="2">
    <source>
        <dbReference type="Proteomes" id="UP000815325"/>
    </source>
</evidence>
<reference evidence="1" key="1">
    <citation type="submission" date="2017-08" db="EMBL/GenBank/DDBJ databases">
        <authorList>
            <person name="Polle J.E."/>
            <person name="Barry K."/>
            <person name="Cushman J."/>
            <person name="Schmutz J."/>
            <person name="Tran D."/>
            <person name="Hathwaick L.T."/>
            <person name="Yim W.C."/>
            <person name="Jenkins J."/>
            <person name="Mckie-Krisberg Z.M."/>
            <person name="Prochnik S."/>
            <person name="Lindquist E."/>
            <person name="Dockter R.B."/>
            <person name="Adam C."/>
            <person name="Molina H."/>
            <person name="Bunkerborg J."/>
            <person name="Jin E."/>
            <person name="Buchheim M."/>
            <person name="Magnuson J."/>
        </authorList>
    </citation>
    <scope>NUCLEOTIDE SEQUENCE</scope>
    <source>
        <strain evidence="1">CCAP 19/18</strain>
    </source>
</reference>
<organism evidence="1 2">
    <name type="scientific">Dunaliella salina</name>
    <name type="common">Green alga</name>
    <name type="synonym">Protococcus salinus</name>
    <dbReference type="NCBI Taxonomy" id="3046"/>
    <lineage>
        <taxon>Eukaryota</taxon>
        <taxon>Viridiplantae</taxon>
        <taxon>Chlorophyta</taxon>
        <taxon>core chlorophytes</taxon>
        <taxon>Chlorophyceae</taxon>
        <taxon>CS clade</taxon>
        <taxon>Chlamydomonadales</taxon>
        <taxon>Dunaliellaceae</taxon>
        <taxon>Dunaliella</taxon>
    </lineage>
</organism>
<gene>
    <name evidence="1" type="ORF">DUNSADRAFT_14039</name>
</gene>
<comment type="caution">
    <text evidence="1">The sequence shown here is derived from an EMBL/GenBank/DDBJ whole genome shotgun (WGS) entry which is preliminary data.</text>
</comment>
<proteinExistence type="predicted"/>
<protein>
    <submittedName>
        <fullName evidence="1">Uncharacterized protein</fullName>
    </submittedName>
</protein>
<evidence type="ECO:0000313" key="1">
    <source>
        <dbReference type="EMBL" id="KAF5830790.1"/>
    </source>
</evidence>
<dbReference type="EMBL" id="MU070005">
    <property type="protein sequence ID" value="KAF5830790.1"/>
    <property type="molecule type" value="Genomic_DNA"/>
</dbReference>
<name>A0ABQ7G847_DUNSA</name>